<dbReference type="HOGENOM" id="CLU_511159_0_0_1"/>
<feature type="chain" id="PRO_5008788962" description="Cadherin domain-containing protein" evidence="3">
    <location>
        <begin position="21"/>
        <end position="533"/>
    </location>
</feature>
<dbReference type="EMBL" id="AMQN01018729">
    <property type="status" value="NOT_ANNOTATED_CDS"/>
    <property type="molecule type" value="Genomic_DNA"/>
</dbReference>
<evidence type="ECO:0000313" key="5">
    <source>
        <dbReference type="EnsemblMetazoa" id="CapteP212673"/>
    </source>
</evidence>
<organism evidence="4">
    <name type="scientific">Capitella teleta</name>
    <name type="common">Polychaete worm</name>
    <dbReference type="NCBI Taxonomy" id="283909"/>
    <lineage>
        <taxon>Eukaryota</taxon>
        <taxon>Metazoa</taxon>
        <taxon>Spiralia</taxon>
        <taxon>Lophotrochozoa</taxon>
        <taxon>Annelida</taxon>
        <taxon>Polychaeta</taxon>
        <taxon>Sedentaria</taxon>
        <taxon>Scolecida</taxon>
        <taxon>Capitellidae</taxon>
        <taxon>Capitella</taxon>
    </lineage>
</organism>
<feature type="compositionally biased region" description="Pro residues" evidence="1">
    <location>
        <begin position="480"/>
        <end position="493"/>
    </location>
</feature>
<proteinExistence type="predicted"/>
<keyword evidence="2" id="KW-0812">Transmembrane</keyword>
<dbReference type="OrthoDB" id="6132352at2759"/>
<gene>
    <name evidence="4" type="ORF">CAPTEDRAFT_212673</name>
</gene>
<feature type="signal peptide" evidence="3">
    <location>
        <begin position="1"/>
        <end position="20"/>
    </location>
</feature>
<name>R7VCH5_CAPTE</name>
<dbReference type="STRING" id="283909.R7VCH5"/>
<dbReference type="Gene3D" id="2.60.40.60">
    <property type="entry name" value="Cadherins"/>
    <property type="match status" value="1"/>
</dbReference>
<feature type="region of interest" description="Disordered" evidence="1">
    <location>
        <begin position="393"/>
        <end position="493"/>
    </location>
</feature>
<evidence type="ECO:0008006" key="7">
    <source>
        <dbReference type="Google" id="ProtNLM"/>
    </source>
</evidence>
<feature type="compositionally biased region" description="Basic residues" evidence="1">
    <location>
        <begin position="417"/>
        <end position="436"/>
    </location>
</feature>
<feature type="transmembrane region" description="Helical" evidence="2">
    <location>
        <begin position="360"/>
        <end position="385"/>
    </location>
</feature>
<dbReference type="EMBL" id="KB294814">
    <property type="protein sequence ID" value="ELU14016.1"/>
    <property type="molecule type" value="Genomic_DNA"/>
</dbReference>
<dbReference type="Proteomes" id="UP000014760">
    <property type="component" value="Unassembled WGS sequence"/>
</dbReference>
<dbReference type="AlphaFoldDB" id="R7VCH5"/>
<reference evidence="4 6" key="2">
    <citation type="journal article" date="2013" name="Nature">
        <title>Insights into bilaterian evolution from three spiralian genomes.</title>
        <authorList>
            <person name="Simakov O."/>
            <person name="Marletaz F."/>
            <person name="Cho S.J."/>
            <person name="Edsinger-Gonzales E."/>
            <person name="Havlak P."/>
            <person name="Hellsten U."/>
            <person name="Kuo D.H."/>
            <person name="Larsson T."/>
            <person name="Lv J."/>
            <person name="Arendt D."/>
            <person name="Savage R."/>
            <person name="Osoegawa K."/>
            <person name="de Jong P."/>
            <person name="Grimwood J."/>
            <person name="Chapman J.A."/>
            <person name="Shapiro H."/>
            <person name="Aerts A."/>
            <person name="Otillar R.P."/>
            <person name="Terry A.Y."/>
            <person name="Boore J.L."/>
            <person name="Grigoriev I.V."/>
            <person name="Lindberg D.R."/>
            <person name="Seaver E.C."/>
            <person name="Weisblat D.A."/>
            <person name="Putnam N.H."/>
            <person name="Rokhsar D.S."/>
        </authorList>
    </citation>
    <scope>NUCLEOTIDE SEQUENCE</scope>
    <source>
        <strain evidence="4 6">I ESC-2004</strain>
    </source>
</reference>
<keyword evidence="3" id="KW-0732">Signal</keyword>
<evidence type="ECO:0000313" key="4">
    <source>
        <dbReference type="EMBL" id="ELU14016.1"/>
    </source>
</evidence>
<accession>R7VCH5</accession>
<evidence type="ECO:0000313" key="6">
    <source>
        <dbReference type="Proteomes" id="UP000014760"/>
    </source>
</evidence>
<keyword evidence="2" id="KW-1133">Transmembrane helix</keyword>
<evidence type="ECO:0000256" key="3">
    <source>
        <dbReference type="SAM" id="SignalP"/>
    </source>
</evidence>
<dbReference type="EnsemblMetazoa" id="CapteT212673">
    <property type="protein sequence ID" value="CapteP212673"/>
    <property type="gene ID" value="CapteG212673"/>
</dbReference>
<evidence type="ECO:0000256" key="2">
    <source>
        <dbReference type="SAM" id="Phobius"/>
    </source>
</evidence>
<evidence type="ECO:0000256" key="1">
    <source>
        <dbReference type="SAM" id="MobiDB-lite"/>
    </source>
</evidence>
<keyword evidence="2" id="KW-0472">Membrane</keyword>
<reference evidence="6" key="1">
    <citation type="submission" date="2012-12" db="EMBL/GenBank/DDBJ databases">
        <authorList>
            <person name="Hellsten U."/>
            <person name="Grimwood J."/>
            <person name="Chapman J.A."/>
            <person name="Shapiro H."/>
            <person name="Aerts A."/>
            <person name="Otillar R.P."/>
            <person name="Terry A.Y."/>
            <person name="Boore J.L."/>
            <person name="Simakov O."/>
            <person name="Marletaz F."/>
            <person name="Cho S.-J."/>
            <person name="Edsinger-Gonzales E."/>
            <person name="Havlak P."/>
            <person name="Kuo D.-H."/>
            <person name="Larsson T."/>
            <person name="Lv J."/>
            <person name="Arendt D."/>
            <person name="Savage R."/>
            <person name="Osoegawa K."/>
            <person name="de Jong P."/>
            <person name="Lindberg D.R."/>
            <person name="Seaver E.C."/>
            <person name="Weisblat D.A."/>
            <person name="Putnam N.H."/>
            <person name="Grigoriev I.V."/>
            <person name="Rokhsar D.S."/>
        </authorList>
    </citation>
    <scope>NUCLEOTIDE SEQUENCE</scope>
    <source>
        <strain evidence="6">I ESC-2004</strain>
    </source>
</reference>
<protein>
    <recommendedName>
        <fullName evidence="7">Cadherin domain-containing protein</fullName>
    </recommendedName>
</protein>
<sequence>MERNRTTIITALLLAALARGCSVFIETQVCMRLSCYTSAQEDKLRVGNPDQNVLTFLICIFPAASCGIEDPVGVDSGDFIDFDEEGDKILGKCCVVLYEDDWLVDCCGVVTGWTFESFADGEIELQVWKIIDGAARKAEMVGFNTMISEQGLVELEVTDPAEQIPVDTGYAIGFLTKENTDIIFHLTNFGLAAPGFLQHEIIGKIIPDDYGVGKTMVFDDNGDSLGDDKAWAFGEAPTTNLPDTVTPDGAATVGTVIFTVTWADVNTKQTLTASLKSSDPVGTKFAFDDTNGEVTVNEDISAAPYDHELTFEISDGCLTTTAVLTINVIAPAAAGEADTVTPDGADSSSSSDVAFWETTVGAVVIGLCVALVVIALLLLVGFFLLCHQMKKPVVSPEAGGSQGNKKTNSREDPYKKDHNRKKRRSNSIDRKSRRHSTSSSDFTPPGTPSPTPRYNPNERAAREARKNYRKGFKDALSDKPPQPSNPAPYILPMPAQPAAVPASAPQQFAPPPYNMYAPPMAPHARNPAINPYW</sequence>
<feature type="compositionally biased region" description="Basic and acidic residues" evidence="1">
    <location>
        <begin position="459"/>
        <end position="477"/>
    </location>
</feature>
<reference evidence="5" key="3">
    <citation type="submission" date="2015-06" db="UniProtKB">
        <authorList>
            <consortium name="EnsemblMetazoa"/>
        </authorList>
    </citation>
    <scope>IDENTIFICATION</scope>
</reference>
<keyword evidence="6" id="KW-1185">Reference proteome</keyword>